<sequence>MDQINIMENVTKLVDVIKQQAELFIVEGGSFYPFGTCIDKLGEIKPIGAYLEGNDPSPSELISMLEAHFVKGLNNGLFNICAIAIDVSIKEKDKSYDALEIRLFNLEKDDVDKLYYKYKVKGKKVQFTPQEIS</sequence>
<protein>
    <submittedName>
        <fullName evidence="1">Uncharacterized protein</fullName>
    </submittedName>
</protein>
<comment type="caution">
    <text evidence="1">The sequence shown here is derived from an EMBL/GenBank/DDBJ whole genome shotgun (WGS) entry which is preliminary data.</text>
</comment>
<accession>A0ABW2ZIT8</accession>
<evidence type="ECO:0000313" key="2">
    <source>
        <dbReference type="Proteomes" id="UP001597073"/>
    </source>
</evidence>
<keyword evidence="2" id="KW-1185">Reference proteome</keyword>
<evidence type="ECO:0000313" key="1">
    <source>
        <dbReference type="EMBL" id="MFD0766128.1"/>
    </source>
</evidence>
<dbReference type="RefSeq" id="WP_377143766.1">
    <property type="nucleotide sequence ID" value="NZ_JBHTIA010000011.1"/>
</dbReference>
<reference evidence="2" key="1">
    <citation type="journal article" date="2019" name="Int. J. Syst. Evol. Microbiol.">
        <title>The Global Catalogue of Microorganisms (GCM) 10K type strain sequencing project: providing services to taxonomists for standard genome sequencing and annotation.</title>
        <authorList>
            <consortium name="The Broad Institute Genomics Platform"/>
            <consortium name="The Broad Institute Genome Sequencing Center for Infectious Disease"/>
            <person name="Wu L."/>
            <person name="Ma J."/>
        </authorList>
    </citation>
    <scope>NUCLEOTIDE SEQUENCE [LARGE SCALE GENOMIC DNA]</scope>
    <source>
        <strain evidence="2">CCUG 60742</strain>
    </source>
</reference>
<gene>
    <name evidence="1" type="ORF">ACFQZI_14790</name>
</gene>
<dbReference type="Proteomes" id="UP001597073">
    <property type="component" value="Unassembled WGS sequence"/>
</dbReference>
<proteinExistence type="predicted"/>
<organism evidence="1 2">
    <name type="scientific">Mucilaginibacter lutimaris</name>
    <dbReference type="NCBI Taxonomy" id="931629"/>
    <lineage>
        <taxon>Bacteria</taxon>
        <taxon>Pseudomonadati</taxon>
        <taxon>Bacteroidota</taxon>
        <taxon>Sphingobacteriia</taxon>
        <taxon>Sphingobacteriales</taxon>
        <taxon>Sphingobacteriaceae</taxon>
        <taxon>Mucilaginibacter</taxon>
    </lineage>
</organism>
<dbReference type="EMBL" id="JBHTIA010000011">
    <property type="protein sequence ID" value="MFD0766128.1"/>
    <property type="molecule type" value="Genomic_DNA"/>
</dbReference>
<name>A0ABW2ZIT8_9SPHI</name>